<keyword evidence="3" id="KW-0805">Transcription regulation</keyword>
<dbReference type="InterPro" id="IPR038461">
    <property type="entry name" value="Schlafen_AlbA_2_dom_sf"/>
</dbReference>
<dbReference type="Pfam" id="PF04326">
    <property type="entry name" value="SLFN_AlbA_2"/>
    <property type="match status" value="1"/>
</dbReference>
<keyword evidence="8" id="KW-0418">Kinase</keyword>
<dbReference type="InterPro" id="IPR007421">
    <property type="entry name" value="Schlafen_AlbA_2_dom"/>
</dbReference>
<feature type="modified residue" description="4-aspartylphosphate" evidence="6">
    <location>
        <position position="60"/>
    </location>
</feature>
<dbReference type="AlphaFoldDB" id="A0A0M2PYB7"/>
<sequence length="362" mass="41184">MSKADVHIFAIEDSPRYLEELLEWLRDFGYSNILTATTAPEAQEKLDPAKHRVCDVIIADMRLGKDDSGGFAILDWVKAQNLSAVVIILTANATVPDCRRAFRSGAWDYIAKDAPGNNFEDLDQSIEAAIAYLNRWGSQPNQQWFSEHQTELENQYWGQWLAIANQTVIETADTQQELEQRLEERKLRRFTVTLKQIGDFRPIKNLIQESEREDLEFKSSFQWDVRENKQNKDLCIAVLKTIAAFLNTKGGTLLIGVEDDGTLCGLASDLSCFSTTPTLDQFERHLRQTISNAIGAKFLPYLFIRCENLDGKDICAVYVRPAPMPAFLKAKPSHSDVTFFIRPGNETKALTIPECYDYWSQK</sequence>
<dbReference type="PROSITE" id="PS50110">
    <property type="entry name" value="RESPONSE_REGULATORY"/>
    <property type="match status" value="1"/>
</dbReference>
<evidence type="ECO:0000256" key="6">
    <source>
        <dbReference type="PROSITE-ProRule" id="PRU00169"/>
    </source>
</evidence>
<dbReference type="GO" id="GO:0005829">
    <property type="term" value="C:cytosol"/>
    <property type="evidence" value="ECO:0007669"/>
    <property type="project" value="TreeGrafter"/>
</dbReference>
<keyword evidence="5" id="KW-0804">Transcription</keyword>
<accession>A0A0M2PYB7</accession>
<dbReference type="GO" id="GO:0000156">
    <property type="term" value="F:phosphorelay response regulator activity"/>
    <property type="evidence" value="ECO:0007669"/>
    <property type="project" value="TreeGrafter"/>
</dbReference>
<dbReference type="OrthoDB" id="9798761at2"/>
<evidence type="ECO:0000256" key="2">
    <source>
        <dbReference type="ARBA" id="ARBA00023012"/>
    </source>
</evidence>
<keyword evidence="2" id="KW-0902">Two-component regulatory system</keyword>
<evidence type="ECO:0000256" key="5">
    <source>
        <dbReference type="ARBA" id="ARBA00023163"/>
    </source>
</evidence>
<dbReference type="eggNOG" id="COG0745">
    <property type="taxonomic scope" value="Bacteria"/>
</dbReference>
<dbReference type="Proteomes" id="UP000034681">
    <property type="component" value="Unassembled WGS sequence"/>
</dbReference>
<name>A0A0M2PYB7_PROHO</name>
<dbReference type="Pfam" id="PF00072">
    <property type="entry name" value="Response_reg"/>
    <property type="match status" value="1"/>
</dbReference>
<dbReference type="SMART" id="SM00448">
    <property type="entry name" value="REC"/>
    <property type="match status" value="1"/>
</dbReference>
<dbReference type="EMBL" id="AJTX02000004">
    <property type="protein sequence ID" value="KKJ00078.1"/>
    <property type="molecule type" value="Genomic_DNA"/>
</dbReference>
<dbReference type="PANTHER" id="PTHR48111">
    <property type="entry name" value="REGULATOR OF RPOS"/>
    <property type="match status" value="1"/>
</dbReference>
<organism evidence="8 9">
    <name type="scientific">Prochlorothrix hollandica PCC 9006 = CALU 1027</name>
    <dbReference type="NCBI Taxonomy" id="317619"/>
    <lineage>
        <taxon>Bacteria</taxon>
        <taxon>Bacillati</taxon>
        <taxon>Cyanobacteriota</taxon>
        <taxon>Cyanophyceae</taxon>
        <taxon>Prochlorotrichales</taxon>
        <taxon>Prochlorotrichaceae</taxon>
        <taxon>Prochlorothrix</taxon>
    </lineage>
</organism>
<dbReference type="InterPro" id="IPR001789">
    <property type="entry name" value="Sig_transdc_resp-reg_receiver"/>
</dbReference>
<dbReference type="CDD" id="cd00156">
    <property type="entry name" value="REC"/>
    <property type="match status" value="1"/>
</dbReference>
<reference evidence="8" key="1">
    <citation type="submission" date="2012-04" db="EMBL/GenBank/DDBJ databases">
        <authorList>
            <person name="Borisov I.G."/>
            <person name="Ivanikova N.V."/>
            <person name="Pinevich A.V."/>
        </authorList>
    </citation>
    <scope>NUCLEOTIDE SEQUENCE</scope>
    <source>
        <strain evidence="8">CALU 1027</strain>
    </source>
</reference>
<evidence type="ECO:0000313" key="8">
    <source>
        <dbReference type="EMBL" id="KKJ00078.1"/>
    </source>
</evidence>
<dbReference type="Pfam" id="PF18929">
    <property type="entry name" value="DUF5678"/>
    <property type="match status" value="1"/>
</dbReference>
<protein>
    <submittedName>
        <fullName evidence="8">Histidine kinase</fullName>
    </submittedName>
</protein>
<dbReference type="Gene3D" id="3.30.950.30">
    <property type="entry name" value="Schlafen, AAA domain"/>
    <property type="match status" value="1"/>
</dbReference>
<dbReference type="STRING" id="317619.GCA_000332315_00770"/>
<proteinExistence type="predicted"/>
<evidence type="ECO:0000256" key="3">
    <source>
        <dbReference type="ARBA" id="ARBA00023015"/>
    </source>
</evidence>
<evidence type="ECO:0000313" key="9">
    <source>
        <dbReference type="Proteomes" id="UP000034681"/>
    </source>
</evidence>
<dbReference type="InterPro" id="IPR043734">
    <property type="entry name" value="DUF5678"/>
</dbReference>
<dbReference type="eggNOG" id="COG2865">
    <property type="taxonomic scope" value="Bacteria"/>
</dbReference>
<dbReference type="InterPro" id="IPR011006">
    <property type="entry name" value="CheY-like_superfamily"/>
</dbReference>
<evidence type="ECO:0000256" key="1">
    <source>
        <dbReference type="ARBA" id="ARBA00022553"/>
    </source>
</evidence>
<keyword evidence="8" id="KW-0808">Transferase</keyword>
<dbReference type="GO" id="GO:0006355">
    <property type="term" value="P:regulation of DNA-templated transcription"/>
    <property type="evidence" value="ECO:0007669"/>
    <property type="project" value="TreeGrafter"/>
</dbReference>
<keyword evidence="9" id="KW-1185">Reference proteome</keyword>
<dbReference type="InterPro" id="IPR039420">
    <property type="entry name" value="WalR-like"/>
</dbReference>
<dbReference type="GO" id="GO:0000976">
    <property type="term" value="F:transcription cis-regulatory region binding"/>
    <property type="evidence" value="ECO:0007669"/>
    <property type="project" value="TreeGrafter"/>
</dbReference>
<feature type="domain" description="Response regulatory" evidence="7">
    <location>
        <begin position="7"/>
        <end position="127"/>
    </location>
</feature>
<evidence type="ECO:0000259" key="7">
    <source>
        <dbReference type="PROSITE" id="PS50110"/>
    </source>
</evidence>
<keyword evidence="1 6" id="KW-0597">Phosphoprotein</keyword>
<dbReference type="GO" id="GO:0016301">
    <property type="term" value="F:kinase activity"/>
    <property type="evidence" value="ECO:0007669"/>
    <property type="project" value="UniProtKB-KW"/>
</dbReference>
<dbReference type="SUPFAM" id="SSF52172">
    <property type="entry name" value="CheY-like"/>
    <property type="match status" value="1"/>
</dbReference>
<dbReference type="Gene3D" id="3.40.50.2300">
    <property type="match status" value="1"/>
</dbReference>
<dbReference type="RefSeq" id="WP_017711404.1">
    <property type="nucleotide sequence ID" value="NZ_KB235933.1"/>
</dbReference>
<keyword evidence="4" id="KW-0238">DNA-binding</keyword>
<dbReference type="PANTHER" id="PTHR48111:SF1">
    <property type="entry name" value="TWO-COMPONENT RESPONSE REGULATOR ORR33"/>
    <property type="match status" value="1"/>
</dbReference>
<dbReference type="GO" id="GO:0032993">
    <property type="term" value="C:protein-DNA complex"/>
    <property type="evidence" value="ECO:0007669"/>
    <property type="project" value="TreeGrafter"/>
</dbReference>
<evidence type="ECO:0000256" key="4">
    <source>
        <dbReference type="ARBA" id="ARBA00023125"/>
    </source>
</evidence>
<comment type="caution">
    <text evidence="8">The sequence shown here is derived from an EMBL/GenBank/DDBJ whole genome shotgun (WGS) entry which is preliminary data.</text>
</comment>
<gene>
    <name evidence="8" type="ORF">PROH_10025</name>
</gene>